<keyword evidence="6" id="KW-0145">Chemotaxis</keyword>
<keyword evidence="5" id="KW-1003">Cell membrane</keyword>
<dbReference type="PANTHER" id="PTHR38786:SF1">
    <property type="entry name" value="FLAGELLAR FLIJ PROTEIN"/>
    <property type="match status" value="1"/>
</dbReference>
<evidence type="ECO:0000256" key="5">
    <source>
        <dbReference type="ARBA" id="ARBA00022475"/>
    </source>
</evidence>
<dbReference type="GO" id="GO:0071973">
    <property type="term" value="P:bacterial-type flagellum-dependent cell motility"/>
    <property type="evidence" value="ECO:0007669"/>
    <property type="project" value="InterPro"/>
</dbReference>
<proteinExistence type="inferred from homology"/>
<keyword evidence="10" id="KW-1006">Bacterial flagellum protein export</keyword>
<evidence type="ECO:0000313" key="13">
    <source>
        <dbReference type="Proteomes" id="UP001177769"/>
    </source>
</evidence>
<dbReference type="GO" id="GO:0009288">
    <property type="term" value="C:bacterial-type flagellum"/>
    <property type="evidence" value="ECO:0007669"/>
    <property type="project" value="InterPro"/>
</dbReference>
<dbReference type="InterPro" id="IPR052570">
    <property type="entry name" value="FliJ"/>
</dbReference>
<accession>A0AA95NDT7</accession>
<protein>
    <recommendedName>
        <fullName evidence="3">Flagellar FliJ protein</fullName>
    </recommendedName>
</protein>
<sequence length="156" mass="17854">MSTSNLQALTLLLDRAVSERDEALRALRDAQNQAEQARNQHGQLAQYRNDYQQRWTQTFAQRTTVDILGCYQTFGLRLDQAINQQDQVSSYAEQRQELARNRLADCELRVASIRKLIERRRQEGLRVALRQEQKATDEQAARAALAGFGAYARVSA</sequence>
<evidence type="ECO:0000256" key="2">
    <source>
        <dbReference type="ARBA" id="ARBA00010004"/>
    </source>
</evidence>
<dbReference type="AlphaFoldDB" id="A0AA95NDT7"/>
<evidence type="ECO:0000256" key="7">
    <source>
        <dbReference type="ARBA" id="ARBA00022795"/>
    </source>
</evidence>
<dbReference type="NCBIfam" id="TIGR02473">
    <property type="entry name" value="flagell_FliJ"/>
    <property type="match status" value="1"/>
</dbReference>
<evidence type="ECO:0000256" key="3">
    <source>
        <dbReference type="ARBA" id="ARBA00020392"/>
    </source>
</evidence>
<evidence type="ECO:0000256" key="10">
    <source>
        <dbReference type="ARBA" id="ARBA00023225"/>
    </source>
</evidence>
<keyword evidence="8" id="KW-0653">Protein transport</keyword>
<evidence type="ECO:0000256" key="4">
    <source>
        <dbReference type="ARBA" id="ARBA00022448"/>
    </source>
</evidence>
<evidence type="ECO:0000256" key="11">
    <source>
        <dbReference type="SAM" id="Coils"/>
    </source>
</evidence>
<comment type="similarity">
    <text evidence="2">Belongs to the FliJ family.</text>
</comment>
<reference evidence="12" key="1">
    <citation type="submission" date="2023-01" db="EMBL/GenBank/DDBJ databases">
        <title>Whole genome sequence of Paucibacter sp. S2-9 isolated from pond sediment.</title>
        <authorList>
            <person name="Jung J.Y."/>
        </authorList>
    </citation>
    <scope>NUCLEOTIDE SEQUENCE</scope>
    <source>
        <strain evidence="12">S2-9</strain>
    </source>
</reference>
<keyword evidence="12" id="KW-0282">Flagellum</keyword>
<dbReference type="GO" id="GO:0005886">
    <property type="term" value="C:plasma membrane"/>
    <property type="evidence" value="ECO:0007669"/>
    <property type="project" value="UniProtKB-SubCell"/>
</dbReference>
<dbReference type="GO" id="GO:0044781">
    <property type="term" value="P:bacterial-type flagellum organization"/>
    <property type="evidence" value="ECO:0007669"/>
    <property type="project" value="UniProtKB-KW"/>
</dbReference>
<dbReference type="RefSeq" id="WP_285231362.1">
    <property type="nucleotide sequence ID" value="NZ_CP116346.1"/>
</dbReference>
<dbReference type="InterPro" id="IPR012823">
    <property type="entry name" value="Flagell_FliJ"/>
</dbReference>
<evidence type="ECO:0000313" key="12">
    <source>
        <dbReference type="EMBL" id="WIT10293.1"/>
    </source>
</evidence>
<feature type="coiled-coil region" evidence="11">
    <location>
        <begin position="13"/>
        <end position="47"/>
    </location>
</feature>
<evidence type="ECO:0000256" key="8">
    <source>
        <dbReference type="ARBA" id="ARBA00022927"/>
    </source>
</evidence>
<keyword evidence="13" id="KW-1185">Reference proteome</keyword>
<comment type="subcellular location">
    <subcellularLocation>
        <location evidence="1">Cell membrane</location>
        <topology evidence="1">Peripheral membrane protein</topology>
        <orientation evidence="1">Cytoplasmic side</orientation>
    </subcellularLocation>
</comment>
<dbReference type="Gene3D" id="1.10.287.1700">
    <property type="match status" value="1"/>
</dbReference>
<name>A0AA95NDT7_9BURK</name>
<dbReference type="GO" id="GO:0006935">
    <property type="term" value="P:chemotaxis"/>
    <property type="evidence" value="ECO:0007669"/>
    <property type="project" value="UniProtKB-KW"/>
</dbReference>
<keyword evidence="9" id="KW-0472">Membrane</keyword>
<gene>
    <name evidence="12" type="primary">fliJ</name>
    <name evidence="12" type="ORF">PFX98_15375</name>
</gene>
<keyword evidence="12" id="KW-0969">Cilium</keyword>
<dbReference type="PANTHER" id="PTHR38786">
    <property type="entry name" value="FLAGELLAR FLIJ PROTEIN"/>
    <property type="match status" value="1"/>
</dbReference>
<dbReference type="KEGG" id="pais:PFX98_15375"/>
<evidence type="ECO:0000256" key="6">
    <source>
        <dbReference type="ARBA" id="ARBA00022500"/>
    </source>
</evidence>
<dbReference type="Pfam" id="PF02050">
    <property type="entry name" value="FliJ"/>
    <property type="match status" value="1"/>
</dbReference>
<evidence type="ECO:0000256" key="9">
    <source>
        <dbReference type="ARBA" id="ARBA00023136"/>
    </source>
</evidence>
<organism evidence="12 13">
    <name type="scientific">Paucibacter sediminis</name>
    <dbReference type="NCBI Taxonomy" id="3019553"/>
    <lineage>
        <taxon>Bacteria</taxon>
        <taxon>Pseudomonadati</taxon>
        <taxon>Pseudomonadota</taxon>
        <taxon>Betaproteobacteria</taxon>
        <taxon>Burkholderiales</taxon>
        <taxon>Sphaerotilaceae</taxon>
        <taxon>Roseateles</taxon>
    </lineage>
</organism>
<keyword evidence="7" id="KW-1005">Bacterial flagellum biogenesis</keyword>
<keyword evidence="11" id="KW-0175">Coiled coil</keyword>
<dbReference type="EMBL" id="CP116346">
    <property type="protein sequence ID" value="WIT10293.1"/>
    <property type="molecule type" value="Genomic_DNA"/>
</dbReference>
<dbReference type="GO" id="GO:0015031">
    <property type="term" value="P:protein transport"/>
    <property type="evidence" value="ECO:0007669"/>
    <property type="project" value="UniProtKB-KW"/>
</dbReference>
<evidence type="ECO:0000256" key="1">
    <source>
        <dbReference type="ARBA" id="ARBA00004413"/>
    </source>
</evidence>
<dbReference type="Proteomes" id="UP001177769">
    <property type="component" value="Chromosome"/>
</dbReference>
<keyword evidence="12" id="KW-0966">Cell projection</keyword>
<dbReference type="InterPro" id="IPR053716">
    <property type="entry name" value="Flag_assembly_chemotaxis_eff"/>
</dbReference>
<keyword evidence="4" id="KW-0813">Transport</keyword>